<keyword evidence="3" id="KW-1185">Reference proteome</keyword>
<reference evidence="2" key="1">
    <citation type="submission" date="2023-06" db="EMBL/GenBank/DDBJ databases">
        <title>Black Yeasts Isolated from many extreme environments.</title>
        <authorList>
            <person name="Coleine C."/>
            <person name="Stajich J.E."/>
            <person name="Selbmann L."/>
        </authorList>
    </citation>
    <scope>NUCLEOTIDE SEQUENCE</scope>
    <source>
        <strain evidence="2">CCFEE 5200</strain>
    </source>
</reference>
<evidence type="ECO:0000313" key="3">
    <source>
        <dbReference type="Proteomes" id="UP001175353"/>
    </source>
</evidence>
<organism evidence="2 3">
    <name type="scientific">Friedmanniomyces endolithicus</name>
    <dbReference type="NCBI Taxonomy" id="329885"/>
    <lineage>
        <taxon>Eukaryota</taxon>
        <taxon>Fungi</taxon>
        <taxon>Dikarya</taxon>
        <taxon>Ascomycota</taxon>
        <taxon>Pezizomycotina</taxon>
        <taxon>Dothideomycetes</taxon>
        <taxon>Dothideomycetidae</taxon>
        <taxon>Mycosphaerellales</taxon>
        <taxon>Teratosphaeriaceae</taxon>
        <taxon>Friedmanniomyces</taxon>
    </lineage>
</organism>
<evidence type="ECO:0000313" key="2">
    <source>
        <dbReference type="EMBL" id="KAK0957986.1"/>
    </source>
</evidence>
<comment type="caution">
    <text evidence="2">The sequence shown here is derived from an EMBL/GenBank/DDBJ whole genome shotgun (WGS) entry which is preliminary data.</text>
</comment>
<evidence type="ECO:0000256" key="1">
    <source>
        <dbReference type="SAM" id="MobiDB-lite"/>
    </source>
</evidence>
<dbReference type="EMBL" id="JAUJLE010000389">
    <property type="protein sequence ID" value="KAK0957986.1"/>
    <property type="molecule type" value="Genomic_DNA"/>
</dbReference>
<proteinExistence type="predicted"/>
<protein>
    <submittedName>
        <fullName evidence="2">Uncharacterized protein</fullName>
    </submittedName>
</protein>
<dbReference type="AlphaFoldDB" id="A0AAN6H9X6"/>
<dbReference type="Proteomes" id="UP001175353">
    <property type="component" value="Unassembled WGS sequence"/>
</dbReference>
<name>A0AAN6H9X6_9PEZI</name>
<accession>A0AAN6H9X6</accession>
<feature type="region of interest" description="Disordered" evidence="1">
    <location>
        <begin position="63"/>
        <end position="85"/>
    </location>
</feature>
<sequence>MGMSAPHQYTTYLSQREYAYRVRPFLSTRAWLVLFMLNARLISAARAYARNGASRCGLRGYRTDTGQTTNKPITFKAQPSIPGDHGTPTLRARQNGGRSLPLPPIMDPVVEEAKERHHAPRPHQLYGPRTKMQAEIDMNPFAQALATPVRQCQLTSARLPSHFLQPLAARIQSQAVNSEPSSTSSSRLLVRLVPEPKRAEPDDPGSVVRNYLLAHRSVFDFVTTRARWPVLLTERMKAWIARKTGRKSNSISAQKDAQWNADTAEQVLVSMRERVHCEVSLGIRHKYVLLFSTPSDMQIWHKREKNWRIEDGPVTSLLALQLHEDEELTSALRQTHPPHSEGHGDIEIYNLARLLGKEEVALGDLGASWALMAKGAKYLAVLESTRSVELKLAIMTLEAYLRT</sequence>
<gene>
    <name evidence="2" type="ORF">LTR91_021575</name>
</gene>